<evidence type="ECO:0000313" key="2">
    <source>
        <dbReference type="Proteomes" id="UP000789920"/>
    </source>
</evidence>
<accession>A0ACA9RN37</accession>
<feature type="non-terminal residue" evidence="1">
    <location>
        <position position="1"/>
    </location>
</feature>
<gene>
    <name evidence="1" type="ORF">RPERSI_LOCUS20987</name>
</gene>
<dbReference type="EMBL" id="CAJVQC010060444">
    <property type="protein sequence ID" value="CAG8800765.1"/>
    <property type="molecule type" value="Genomic_DNA"/>
</dbReference>
<reference evidence="1" key="1">
    <citation type="submission" date="2021-06" db="EMBL/GenBank/DDBJ databases">
        <authorList>
            <person name="Kallberg Y."/>
            <person name="Tangrot J."/>
            <person name="Rosling A."/>
        </authorList>
    </citation>
    <scope>NUCLEOTIDE SEQUENCE</scope>
    <source>
        <strain evidence="1">MA461A</strain>
    </source>
</reference>
<evidence type="ECO:0000313" key="1">
    <source>
        <dbReference type="EMBL" id="CAG8800765.1"/>
    </source>
</evidence>
<proteinExistence type="predicted"/>
<feature type="non-terminal residue" evidence="1">
    <location>
        <position position="80"/>
    </location>
</feature>
<keyword evidence="2" id="KW-1185">Reference proteome</keyword>
<organism evidence="1 2">
    <name type="scientific">Racocetra persica</name>
    <dbReference type="NCBI Taxonomy" id="160502"/>
    <lineage>
        <taxon>Eukaryota</taxon>
        <taxon>Fungi</taxon>
        <taxon>Fungi incertae sedis</taxon>
        <taxon>Mucoromycota</taxon>
        <taxon>Glomeromycotina</taxon>
        <taxon>Glomeromycetes</taxon>
        <taxon>Diversisporales</taxon>
        <taxon>Gigasporaceae</taxon>
        <taxon>Racocetra</taxon>
    </lineage>
</organism>
<protein>
    <submittedName>
        <fullName evidence="1">11578_t:CDS:1</fullName>
    </submittedName>
</protein>
<sequence length="80" mass="9586">PSRPSKRQHIRDREDNIDETNVSSIIQSIFRRNRPIRHFDDDDDDDLMEASAMDVFNEEARSSKIGRKEDEEQERLDQQR</sequence>
<comment type="caution">
    <text evidence="1">The sequence shown here is derived from an EMBL/GenBank/DDBJ whole genome shotgun (WGS) entry which is preliminary data.</text>
</comment>
<dbReference type="Proteomes" id="UP000789920">
    <property type="component" value="Unassembled WGS sequence"/>
</dbReference>
<name>A0ACA9RN37_9GLOM</name>